<dbReference type="Pfam" id="PF00015">
    <property type="entry name" value="MCPsignal"/>
    <property type="match status" value="1"/>
</dbReference>
<evidence type="ECO:0000256" key="3">
    <source>
        <dbReference type="ARBA" id="ARBA00022500"/>
    </source>
</evidence>
<comment type="subcellular location">
    <subcellularLocation>
        <location evidence="1">Cell membrane</location>
        <topology evidence="1">Multi-pass membrane protein</topology>
    </subcellularLocation>
</comment>
<keyword evidence="4 10" id="KW-0812">Transmembrane</keyword>
<dbReference type="GO" id="GO:0005886">
    <property type="term" value="C:plasma membrane"/>
    <property type="evidence" value="ECO:0007669"/>
    <property type="project" value="UniProtKB-SubCell"/>
</dbReference>
<keyword evidence="6 10" id="KW-0472">Membrane</keyword>
<keyword evidence="7 9" id="KW-0807">Transducer</keyword>
<comment type="similarity">
    <text evidence="8">Belongs to the methyl-accepting chemotaxis (MCP) protein family.</text>
</comment>
<accession>M1Z6P4</accession>
<gene>
    <name evidence="13" type="ORF">CUESP1_1188</name>
</gene>
<evidence type="ECO:0000256" key="8">
    <source>
        <dbReference type="ARBA" id="ARBA00029447"/>
    </source>
</evidence>
<dbReference type="HOGENOM" id="CLU_000445_107_19_9"/>
<keyword evidence="14" id="KW-1185">Reference proteome</keyword>
<evidence type="ECO:0000259" key="11">
    <source>
        <dbReference type="PROSITE" id="PS50111"/>
    </source>
</evidence>
<protein>
    <submittedName>
        <fullName evidence="13">Predicted methyl-accepting chemotaxis protein</fullName>
    </submittedName>
</protein>
<evidence type="ECO:0000313" key="14">
    <source>
        <dbReference type="Proteomes" id="UP000245423"/>
    </source>
</evidence>
<dbReference type="GO" id="GO:0006935">
    <property type="term" value="P:chemotaxis"/>
    <property type="evidence" value="ECO:0007669"/>
    <property type="project" value="UniProtKB-KW"/>
</dbReference>
<dbReference type="AlphaFoldDB" id="M1Z6P4"/>
<evidence type="ECO:0000256" key="4">
    <source>
        <dbReference type="ARBA" id="ARBA00022692"/>
    </source>
</evidence>
<dbReference type="CDD" id="cd12914">
    <property type="entry name" value="PDC1_DGC_like"/>
    <property type="match status" value="1"/>
</dbReference>
<evidence type="ECO:0000256" key="1">
    <source>
        <dbReference type="ARBA" id="ARBA00004651"/>
    </source>
</evidence>
<feature type="transmembrane region" description="Helical" evidence="10">
    <location>
        <begin position="287"/>
        <end position="305"/>
    </location>
</feature>
<keyword evidence="5 10" id="KW-1133">Transmembrane helix</keyword>
<dbReference type="PANTHER" id="PTHR32089:SF112">
    <property type="entry name" value="LYSOZYME-LIKE PROTEIN-RELATED"/>
    <property type="match status" value="1"/>
</dbReference>
<evidence type="ECO:0000256" key="5">
    <source>
        <dbReference type="ARBA" id="ARBA00022989"/>
    </source>
</evidence>
<dbReference type="CDD" id="cd06225">
    <property type="entry name" value="HAMP"/>
    <property type="match status" value="1"/>
</dbReference>
<dbReference type="InterPro" id="IPR004089">
    <property type="entry name" value="MCPsignal_dom"/>
</dbReference>
<evidence type="ECO:0000256" key="10">
    <source>
        <dbReference type="SAM" id="Phobius"/>
    </source>
</evidence>
<evidence type="ECO:0000259" key="12">
    <source>
        <dbReference type="PROSITE" id="PS50885"/>
    </source>
</evidence>
<evidence type="ECO:0000256" key="7">
    <source>
        <dbReference type="ARBA" id="ARBA00023224"/>
    </source>
</evidence>
<name>M1Z6P4_9FIRM</name>
<dbReference type="Proteomes" id="UP000245423">
    <property type="component" value="Chromosome 1"/>
</dbReference>
<keyword evidence="3" id="KW-0145">Chemotaxis</keyword>
<dbReference type="SMART" id="SM00283">
    <property type="entry name" value="MA"/>
    <property type="match status" value="1"/>
</dbReference>
<dbReference type="Gene3D" id="6.10.340.10">
    <property type="match status" value="1"/>
</dbReference>
<evidence type="ECO:0000256" key="2">
    <source>
        <dbReference type="ARBA" id="ARBA00022475"/>
    </source>
</evidence>
<dbReference type="InterPro" id="IPR003660">
    <property type="entry name" value="HAMP_dom"/>
</dbReference>
<dbReference type="OrthoDB" id="9814363at2"/>
<dbReference type="Gene3D" id="1.10.287.950">
    <property type="entry name" value="Methyl-accepting chemotaxis protein"/>
    <property type="match status" value="1"/>
</dbReference>
<dbReference type="EMBL" id="LT669839">
    <property type="protein sequence ID" value="SHD76561.1"/>
    <property type="molecule type" value="Genomic_DNA"/>
</dbReference>
<dbReference type="PROSITE" id="PS50111">
    <property type="entry name" value="CHEMOTAXIS_TRANSDUC_2"/>
    <property type="match status" value="1"/>
</dbReference>
<evidence type="ECO:0000256" key="9">
    <source>
        <dbReference type="PROSITE-ProRule" id="PRU00284"/>
    </source>
</evidence>
<dbReference type="SUPFAM" id="SSF58104">
    <property type="entry name" value="Methyl-accepting chemotaxis protein (MCP) signaling domain"/>
    <property type="match status" value="1"/>
</dbReference>
<keyword evidence="2" id="KW-1003">Cell membrane</keyword>
<dbReference type="Pfam" id="PF02743">
    <property type="entry name" value="dCache_1"/>
    <property type="match status" value="1"/>
</dbReference>
<reference evidence="13 14" key="1">
    <citation type="submission" date="2016-11" db="EMBL/GenBank/DDBJ databases">
        <authorList>
            <person name="Manzoor S."/>
        </authorList>
    </citation>
    <scope>NUCLEOTIDE SEQUENCE [LARGE SCALE GENOMIC DNA]</scope>
    <source>
        <strain evidence="13">Clostridium ultunense strain Esp</strain>
    </source>
</reference>
<dbReference type="PANTHER" id="PTHR32089">
    <property type="entry name" value="METHYL-ACCEPTING CHEMOTAXIS PROTEIN MCPB"/>
    <property type="match status" value="1"/>
</dbReference>
<dbReference type="RefSeq" id="WP_005583119.1">
    <property type="nucleotide sequence ID" value="NZ_LT669839.1"/>
</dbReference>
<dbReference type="CDD" id="cd12912">
    <property type="entry name" value="PDC2_MCP_like"/>
    <property type="match status" value="1"/>
</dbReference>
<proteinExistence type="inferred from homology"/>
<sequence length="675" mass="74340">MKRKSIKTYLITIFSLLFLVVLISSGVMYYRTTSKELIDDSKDTLLEIAKSSVKIVESRIDGEFKTVETIANRDRIRDITYPLDEKLKLLQGEKDRNKYITLGISDLEGNLTTTEGEVTNIKDRSYFQEAIKSGRGISDPIISKVNNSLNLVFAVPIKQDDNIYSLLVAAVDGNILSSIIEDISVGDTGEAFMINKEGTTIAHKNRDLVLNMDNDFESVKEDPSLKGIVELEKLMVEGKIDSGEYDYNGVEKLMGFAPISSTGWSIGVNVLQSEVLGNLSKIRNQSIIITLAALAISLIIMYRVINKIIEPIKLLDENLGSLASGDLTVKISEKYLKRKDEFGRLANSEKKLLDSMNQMIGGIRHIGLNVEINSADLSAASQQMAASTEEVATAVQEIAKGSEFQASNLIEVNDILAEFDQELENMVQSIVQIDGSSKGIYGDVASSDENMKELSAAIDSTTKTINLFLDKIVKLGESIMEIDKITDLINEISEQTNLLALNAAIEAARAGEAGRGFAVVSEEIRKLAEQTKNSIGDINNIVHDIHGEVDVINHSINDINEEMNSQEKVTITTIELFESVMESIRKMVDQIGELNQSTENVNRGKDMIISRIEEISSEAQQVSASSEEIAASAEEMNASVEEVSASAEALSGMTESMMKEVDKFKILEENENKKE</sequence>
<feature type="transmembrane region" description="Helical" evidence="10">
    <location>
        <begin position="9"/>
        <end position="30"/>
    </location>
</feature>
<feature type="domain" description="Methyl-accepting transducer" evidence="11">
    <location>
        <begin position="380"/>
        <end position="637"/>
    </location>
</feature>
<organism evidence="13 14">
    <name type="scientific">[Clostridium] ultunense Esp</name>
    <dbReference type="NCBI Taxonomy" id="1288971"/>
    <lineage>
        <taxon>Bacteria</taxon>
        <taxon>Bacillati</taxon>
        <taxon>Bacillota</taxon>
        <taxon>Tissierellia</taxon>
        <taxon>Tissierellales</taxon>
        <taxon>Tepidimicrobiaceae</taxon>
        <taxon>Schnuerera</taxon>
    </lineage>
</organism>
<dbReference type="PROSITE" id="PS50885">
    <property type="entry name" value="HAMP"/>
    <property type="match status" value="1"/>
</dbReference>
<dbReference type="GO" id="GO:0007165">
    <property type="term" value="P:signal transduction"/>
    <property type="evidence" value="ECO:0007669"/>
    <property type="project" value="UniProtKB-KW"/>
</dbReference>
<evidence type="ECO:0000256" key="6">
    <source>
        <dbReference type="ARBA" id="ARBA00023136"/>
    </source>
</evidence>
<feature type="domain" description="HAMP" evidence="12">
    <location>
        <begin position="306"/>
        <end position="361"/>
    </location>
</feature>
<dbReference type="InterPro" id="IPR033479">
    <property type="entry name" value="dCache_1"/>
</dbReference>
<dbReference type="Gene3D" id="3.30.450.20">
    <property type="entry name" value="PAS domain"/>
    <property type="match status" value="1"/>
</dbReference>
<evidence type="ECO:0000313" key="13">
    <source>
        <dbReference type="EMBL" id="SHD76561.1"/>
    </source>
</evidence>